<keyword evidence="3" id="KW-1185">Reference proteome</keyword>
<dbReference type="RefSeq" id="WP_311634186.1">
    <property type="nucleotide sequence ID" value="NZ_JAVRFF010000004.1"/>
</dbReference>
<protein>
    <recommendedName>
        <fullName evidence="4">MFS transporter</fullName>
    </recommendedName>
</protein>
<evidence type="ECO:0000256" key="1">
    <source>
        <dbReference type="SAM" id="Phobius"/>
    </source>
</evidence>
<dbReference type="EMBL" id="JAVRFF010000004">
    <property type="protein sequence ID" value="MDT0471398.1"/>
    <property type="molecule type" value="Genomic_DNA"/>
</dbReference>
<feature type="transmembrane region" description="Helical" evidence="1">
    <location>
        <begin position="52"/>
        <end position="74"/>
    </location>
</feature>
<name>A0ABU2UDR8_9ACTN</name>
<accession>A0ABU2UDR8</accession>
<sequence length="83" mass="8007">MEPGRLVGAVVDTALEAGPAVALAVLTTLAAARTTDLIHAGGTTASALSGGYAAAFSLAAAVFAVAAMGTLVLLTARPRGDGR</sequence>
<comment type="caution">
    <text evidence="2">The sequence shown here is derived from an EMBL/GenBank/DDBJ whole genome shotgun (WGS) entry which is preliminary data.</text>
</comment>
<evidence type="ECO:0000313" key="3">
    <source>
        <dbReference type="Proteomes" id="UP001180489"/>
    </source>
</evidence>
<evidence type="ECO:0000313" key="2">
    <source>
        <dbReference type="EMBL" id="MDT0471398.1"/>
    </source>
</evidence>
<evidence type="ECO:0008006" key="4">
    <source>
        <dbReference type="Google" id="ProtNLM"/>
    </source>
</evidence>
<keyword evidence="1" id="KW-1133">Transmembrane helix</keyword>
<organism evidence="2 3">
    <name type="scientific">Streptomyces hintoniae</name>
    <dbReference type="NCBI Taxonomy" id="3075521"/>
    <lineage>
        <taxon>Bacteria</taxon>
        <taxon>Bacillati</taxon>
        <taxon>Actinomycetota</taxon>
        <taxon>Actinomycetes</taxon>
        <taxon>Kitasatosporales</taxon>
        <taxon>Streptomycetaceae</taxon>
        <taxon>Streptomyces</taxon>
    </lineage>
</organism>
<keyword evidence="1" id="KW-0812">Transmembrane</keyword>
<reference evidence="2" key="1">
    <citation type="submission" date="2024-05" db="EMBL/GenBank/DDBJ databases">
        <title>30 novel species of actinomycetes from the DSMZ collection.</title>
        <authorList>
            <person name="Nouioui I."/>
        </authorList>
    </citation>
    <scope>NUCLEOTIDE SEQUENCE</scope>
    <source>
        <strain evidence="2">DSM 41014</strain>
    </source>
</reference>
<proteinExistence type="predicted"/>
<dbReference type="Proteomes" id="UP001180489">
    <property type="component" value="Unassembled WGS sequence"/>
</dbReference>
<keyword evidence="1" id="KW-0472">Membrane</keyword>
<gene>
    <name evidence="2" type="ORF">RM863_04555</name>
</gene>